<accession>A0A0B2UMA9</accession>
<dbReference type="SMART" id="SM00490">
    <property type="entry name" value="HELICc"/>
    <property type="match status" value="1"/>
</dbReference>
<dbReference type="PROSITE" id="PS51192">
    <property type="entry name" value="HELICASE_ATP_BIND_1"/>
    <property type="match status" value="1"/>
</dbReference>
<comment type="caution">
    <text evidence="8">The sequence shown here is derived from an EMBL/GenBank/DDBJ whole genome shotgun (WGS) entry which is preliminary data.</text>
</comment>
<evidence type="ECO:0000259" key="7">
    <source>
        <dbReference type="PROSITE" id="PS51194"/>
    </source>
</evidence>
<evidence type="ECO:0000256" key="1">
    <source>
        <dbReference type="ARBA" id="ARBA00022741"/>
    </source>
</evidence>
<dbReference type="InterPro" id="IPR027417">
    <property type="entry name" value="P-loop_NTPase"/>
</dbReference>
<keyword evidence="2" id="KW-0378">Hydrolase</keyword>
<keyword evidence="3 8" id="KW-0347">Helicase</keyword>
<dbReference type="HOGENOM" id="CLU_004113_0_0_1"/>
<evidence type="ECO:0000256" key="5">
    <source>
        <dbReference type="SAM" id="Coils"/>
    </source>
</evidence>
<dbReference type="VEuPathDB" id="MicrosporidiaDB:M896_011570"/>
<dbReference type="GeneID" id="26261000"/>
<dbReference type="Pfam" id="PF00271">
    <property type="entry name" value="Helicase_C"/>
    <property type="match status" value="1"/>
</dbReference>
<keyword evidence="9" id="KW-1185">Reference proteome</keyword>
<dbReference type="InterPro" id="IPR001650">
    <property type="entry name" value="Helicase_C-like"/>
</dbReference>
<sequence length="1360" mass="156347">MECSEYFKTMHPVYTNISAQFTGIGHVLIDGEALMNNVRMKYGLNDANVPLHTYLHGTRFMLHNLKKAGFSGIMLFFRREDGYRRVIKEYLQRRFGGIDISEVKEYVENERVALVLGGVEGNEIEFLYGCLGISLYCAVMDQMEFRIPNVHAFVYSPLPRRVEMSSNVYGVGNNENESDSEEYMDVSEEMQRIGANMTLEEMDRKFKMRTEPFGKSEYEVPENICRKLARMYSKGGEEGENDFDGRMLFEDVFMSVNENEERYDMIVGEGHKQIKSKHKGIELELLTNGKEMPTGSAMSHMRNVRKSAQSLFDGKVLYAPIVRSKESKAPKISNKQKMIMEENSKRMQAEKEAKENAWLKSFFGKYKGLDVDGKRSLLESVKADGSGMYRKVLLLKIEFYTDLWGFESKSDDYDERMVVPCYLSCLEYIQDFGRIGSKEQAPKKELEFVLQKLIDCGFEATAREIVEKNGLKGLELDYVTEEGSGPNEFDICFQLKYTGDRLQRSLNSKFDARVLFKPDEWQVKLLDLVDENKSAVISAPTSAGKTFICFYAIEKVLRESDTDVVIFCLPTKALVNQVSADIYARFTPKVNSKMFLQGNLMKDFCVAPWDCQVLIVIPSLLESILNSPPKGFIERVRYIIIDEVHKIGSEEMGIPIERIVHLSPCPMLVLSATLGNIDGFYGWMKKIENGKGRECELVSYGERYCELKPYVYVGTNSQKIVAINNLFAYSYTHIKRFGFGNDISFLPEELLYLYDSICAVVGEEHLDQISGLMPKSFFKSNIITKKDVSEYGRHLLMKFQEMIENDVLSEKQVSNVYKMQTREALKAFKVVNDYSNEYLLDNMLDMLLELKERKMFPCIVFNTDRDFVSKLALRVYERLESMDMEKKKNKLLEKMMKEAKRTRDVEKSRNSWEEESAAAEQSFQMRDDKKNIKYSFIDPLTKLTDYELDEETRFIKNTSFEFIDMLYRGIGVHHAHMNKRYRSLVEILFRQKHLQVLFATETLALGINMPCRSVVFAGDSLQLDPMNYKQMAGRAGRRGFDTLGNVVFMGVPQHRVQNLMVSLLPNIKGVYTYSNTSFVGFDLKESLIKNPLLQSTLYSSSSLEHVERGMDEMKIVDTAKGGKGVGLTNGGADVQTNEENVYDMSDVYGSEKHRRELVEHQLKLIEPYFGDKSYLCDLVIGNRECDPSILAFALLLECNVISFEPMCFMTTLAHFFETRPLLFDMECTLPGLDPAIGQLCRKINTISKRSISEFYPPILRSLQQMSHSPLHTIYSFLVVDNIDKIKNSYLVDFFKHGSWERIANENRVGSGELFKSLSVVNNVILTLIRLYGDYDLCEENKSKIVKFYSLFDPKFKSIYA</sequence>
<name>A0A0B2UMA9_9MICR</name>
<dbReference type="OrthoDB" id="5575at2759"/>
<evidence type="ECO:0000256" key="2">
    <source>
        <dbReference type="ARBA" id="ARBA00022801"/>
    </source>
</evidence>
<dbReference type="PANTHER" id="PTHR44533:SF4">
    <property type="entry name" value="DEAD_H RNA HELICASE, PUTATIVE-RELATED"/>
    <property type="match status" value="1"/>
</dbReference>
<feature type="domain" description="Helicase ATP-binding" evidence="6">
    <location>
        <begin position="526"/>
        <end position="676"/>
    </location>
</feature>
<reference evidence="8 9" key="1">
    <citation type="journal article" date="2014" name="MBio">
        <title>The Ordospora colligata genome; evolution of extreme reduction in microsporidia and host-to-parasite horizontal gene transfer.</title>
        <authorList>
            <person name="Pombert J.-F."/>
            <person name="Haag K.L."/>
            <person name="Beidas S."/>
            <person name="Ebert D."/>
            <person name="Keeling P.J."/>
        </authorList>
    </citation>
    <scope>NUCLEOTIDE SEQUENCE [LARGE SCALE GENOMIC DNA]</scope>
    <source>
        <strain evidence="8 9">OC4</strain>
    </source>
</reference>
<evidence type="ECO:0000313" key="9">
    <source>
        <dbReference type="Proteomes" id="UP000031056"/>
    </source>
</evidence>
<dbReference type="SUPFAM" id="SSF52540">
    <property type="entry name" value="P-loop containing nucleoside triphosphate hydrolases"/>
    <property type="match status" value="1"/>
</dbReference>
<keyword evidence="1" id="KW-0547">Nucleotide-binding</keyword>
<dbReference type="GO" id="GO:0004386">
    <property type="term" value="F:helicase activity"/>
    <property type="evidence" value="ECO:0007669"/>
    <property type="project" value="UniProtKB-KW"/>
</dbReference>
<dbReference type="STRING" id="1354746.A0A0B2UMA9"/>
<dbReference type="PANTHER" id="PTHR44533">
    <property type="entry name" value="DEAD/H RNA HELICASE, PUTATIVE-RELATED"/>
    <property type="match status" value="1"/>
</dbReference>
<protein>
    <submittedName>
        <fullName evidence="8">Putative superfamily II RNA helicase</fullName>
    </submittedName>
</protein>
<feature type="coiled-coil region" evidence="5">
    <location>
        <begin position="882"/>
        <end position="909"/>
    </location>
</feature>
<organism evidence="8 9">
    <name type="scientific">Ordospora colligata OC4</name>
    <dbReference type="NCBI Taxonomy" id="1354746"/>
    <lineage>
        <taxon>Eukaryota</taxon>
        <taxon>Fungi</taxon>
        <taxon>Fungi incertae sedis</taxon>
        <taxon>Microsporidia</taxon>
        <taxon>Ordosporidae</taxon>
        <taxon>Ordospora</taxon>
    </lineage>
</organism>
<dbReference type="CDD" id="cd18795">
    <property type="entry name" value="SF2_C_Ski2"/>
    <property type="match status" value="1"/>
</dbReference>
<dbReference type="FunFam" id="3.40.50.300:FF:001039">
    <property type="entry name" value="ATP-dependent RNA helicase DDX60"/>
    <property type="match status" value="1"/>
</dbReference>
<dbReference type="GO" id="GO:0005737">
    <property type="term" value="C:cytoplasm"/>
    <property type="evidence" value="ECO:0007669"/>
    <property type="project" value="TreeGrafter"/>
</dbReference>
<gene>
    <name evidence="8" type="ORF">M896_011570</name>
</gene>
<keyword evidence="5" id="KW-0175">Coiled coil</keyword>
<dbReference type="EMBL" id="JOKQ01000001">
    <property type="protein sequence ID" value="KHN70503.1"/>
    <property type="molecule type" value="Genomic_DNA"/>
</dbReference>
<dbReference type="InterPro" id="IPR014001">
    <property type="entry name" value="Helicase_ATP-bd"/>
</dbReference>
<dbReference type="PROSITE" id="PS51194">
    <property type="entry name" value="HELICASE_CTER"/>
    <property type="match status" value="1"/>
</dbReference>
<evidence type="ECO:0000259" key="6">
    <source>
        <dbReference type="PROSITE" id="PS51192"/>
    </source>
</evidence>
<dbReference type="GO" id="GO:0016787">
    <property type="term" value="F:hydrolase activity"/>
    <property type="evidence" value="ECO:0007669"/>
    <property type="project" value="UniProtKB-KW"/>
</dbReference>
<dbReference type="GO" id="GO:0003676">
    <property type="term" value="F:nucleic acid binding"/>
    <property type="evidence" value="ECO:0007669"/>
    <property type="project" value="InterPro"/>
</dbReference>
<dbReference type="InterPro" id="IPR011545">
    <property type="entry name" value="DEAD/DEAH_box_helicase_dom"/>
</dbReference>
<feature type="domain" description="Helicase C-terminal" evidence="7">
    <location>
        <begin position="904"/>
        <end position="1092"/>
    </location>
</feature>
<evidence type="ECO:0000256" key="4">
    <source>
        <dbReference type="ARBA" id="ARBA00022840"/>
    </source>
</evidence>
<dbReference type="GO" id="GO:0005524">
    <property type="term" value="F:ATP binding"/>
    <property type="evidence" value="ECO:0007669"/>
    <property type="project" value="UniProtKB-KW"/>
</dbReference>
<dbReference type="SMART" id="SM00487">
    <property type="entry name" value="DEXDc"/>
    <property type="match status" value="1"/>
</dbReference>
<keyword evidence="4" id="KW-0067">ATP-binding</keyword>
<dbReference type="RefSeq" id="XP_014564545.1">
    <property type="nucleotide sequence ID" value="XM_014709059.1"/>
</dbReference>
<dbReference type="Pfam" id="PF00270">
    <property type="entry name" value="DEAD"/>
    <property type="match status" value="1"/>
</dbReference>
<dbReference type="InterPro" id="IPR052431">
    <property type="entry name" value="SKI2_subfamily_helicases"/>
</dbReference>
<evidence type="ECO:0000313" key="8">
    <source>
        <dbReference type="EMBL" id="KHN70503.1"/>
    </source>
</evidence>
<dbReference type="Proteomes" id="UP000031056">
    <property type="component" value="Unassembled WGS sequence"/>
</dbReference>
<dbReference type="InParanoid" id="A0A0B2UMA9"/>
<proteinExistence type="predicted"/>
<evidence type="ECO:0000256" key="3">
    <source>
        <dbReference type="ARBA" id="ARBA00022806"/>
    </source>
</evidence>
<dbReference type="FunCoup" id="A0A0B2UMA9">
    <property type="interactions" value="73"/>
</dbReference>
<dbReference type="Gene3D" id="3.40.50.300">
    <property type="entry name" value="P-loop containing nucleotide triphosphate hydrolases"/>
    <property type="match status" value="2"/>
</dbReference>